<dbReference type="AlphaFoldDB" id="A0A423PV89"/>
<dbReference type="GO" id="GO:0016491">
    <property type="term" value="F:oxidoreductase activity"/>
    <property type="evidence" value="ECO:0007669"/>
    <property type="project" value="UniProtKB-KW"/>
</dbReference>
<evidence type="ECO:0000256" key="5">
    <source>
        <dbReference type="ARBA" id="ARBA00023284"/>
    </source>
</evidence>
<keyword evidence="9" id="KW-1185">Reference proteome</keyword>
<proteinExistence type="inferred from homology"/>
<keyword evidence="6" id="KW-0812">Transmembrane</keyword>
<dbReference type="InterPro" id="IPR012336">
    <property type="entry name" value="Thioredoxin-like_fold"/>
</dbReference>
<dbReference type="PANTHER" id="PTHR13887:SF14">
    <property type="entry name" value="DISULFIDE BOND FORMATION PROTEIN D"/>
    <property type="match status" value="1"/>
</dbReference>
<dbReference type="SUPFAM" id="SSF52833">
    <property type="entry name" value="Thioredoxin-like"/>
    <property type="match status" value="1"/>
</dbReference>
<dbReference type="PROSITE" id="PS51352">
    <property type="entry name" value="THIOREDOXIN_2"/>
    <property type="match status" value="1"/>
</dbReference>
<dbReference type="Pfam" id="PF13462">
    <property type="entry name" value="Thioredoxin_4"/>
    <property type="match status" value="1"/>
</dbReference>
<evidence type="ECO:0000259" key="7">
    <source>
        <dbReference type="PROSITE" id="PS51352"/>
    </source>
</evidence>
<sequence length="239" mass="25834">MSQNNGRSSLFGVLFMPALILGGLIVLALIVISVQSGSDTPTRTGNDNTREVDSDTLARFNEEFDDLGVSVGDADAPITIREFADYQCPACASFAPVAKQIREDLVDAGEARFVFFDFPLPMHDHARQAASAARCAARQDRFWAYHDRLFETQSEWAQAGDPTSLFLDMAVETGVNADRLEQCLAQGATDDVIAQNLEAGKAIGLRATPTILVGNRLFSGGVSFERIQRAVDAQTDGAD</sequence>
<dbReference type="EMBL" id="AYKH01000004">
    <property type="protein sequence ID" value="ROO29489.1"/>
    <property type="molecule type" value="Genomic_DNA"/>
</dbReference>
<evidence type="ECO:0000313" key="8">
    <source>
        <dbReference type="EMBL" id="ROO29489.1"/>
    </source>
</evidence>
<dbReference type="InterPro" id="IPR036249">
    <property type="entry name" value="Thioredoxin-like_sf"/>
</dbReference>
<dbReference type="InterPro" id="IPR013766">
    <property type="entry name" value="Thioredoxin_domain"/>
</dbReference>
<organism evidence="8 9">
    <name type="scientific">Salinisphaera orenii MK-B5</name>
    <dbReference type="NCBI Taxonomy" id="856730"/>
    <lineage>
        <taxon>Bacteria</taxon>
        <taxon>Pseudomonadati</taxon>
        <taxon>Pseudomonadota</taxon>
        <taxon>Gammaproteobacteria</taxon>
        <taxon>Salinisphaerales</taxon>
        <taxon>Salinisphaeraceae</taxon>
        <taxon>Salinisphaera</taxon>
    </lineage>
</organism>
<evidence type="ECO:0000256" key="4">
    <source>
        <dbReference type="ARBA" id="ARBA00023157"/>
    </source>
</evidence>
<accession>A0A423PV89</accession>
<dbReference type="Proteomes" id="UP000283993">
    <property type="component" value="Unassembled WGS sequence"/>
</dbReference>
<feature type="domain" description="Thioredoxin" evidence="7">
    <location>
        <begin position="34"/>
        <end position="236"/>
    </location>
</feature>
<comment type="similarity">
    <text evidence="1">Belongs to the thioredoxin family. DsbA subfamily.</text>
</comment>
<keyword evidence="6" id="KW-0472">Membrane</keyword>
<evidence type="ECO:0000256" key="3">
    <source>
        <dbReference type="ARBA" id="ARBA00023002"/>
    </source>
</evidence>
<dbReference type="RefSeq" id="WP_123590498.1">
    <property type="nucleotide sequence ID" value="NZ_AYKH01000004.1"/>
</dbReference>
<name>A0A423PV89_9GAMM</name>
<dbReference type="PANTHER" id="PTHR13887">
    <property type="entry name" value="GLUTATHIONE S-TRANSFERASE KAPPA"/>
    <property type="match status" value="1"/>
</dbReference>
<keyword evidence="4" id="KW-1015">Disulfide bond</keyword>
<evidence type="ECO:0000256" key="6">
    <source>
        <dbReference type="SAM" id="Phobius"/>
    </source>
</evidence>
<feature type="transmembrane region" description="Helical" evidence="6">
    <location>
        <begin position="12"/>
        <end position="34"/>
    </location>
</feature>
<dbReference type="Gene3D" id="3.40.30.10">
    <property type="entry name" value="Glutaredoxin"/>
    <property type="match status" value="1"/>
</dbReference>
<keyword evidence="2" id="KW-0732">Signal</keyword>
<evidence type="ECO:0000256" key="1">
    <source>
        <dbReference type="ARBA" id="ARBA00005791"/>
    </source>
</evidence>
<protein>
    <submittedName>
        <fullName evidence="8">DSBA oxidoreductase</fullName>
    </submittedName>
</protein>
<comment type="caution">
    <text evidence="8">The sequence shown here is derived from an EMBL/GenBank/DDBJ whole genome shotgun (WGS) entry which is preliminary data.</text>
</comment>
<evidence type="ECO:0000256" key="2">
    <source>
        <dbReference type="ARBA" id="ARBA00022729"/>
    </source>
</evidence>
<keyword evidence="5" id="KW-0676">Redox-active center</keyword>
<gene>
    <name evidence="8" type="ORF">SAOR_03300</name>
</gene>
<keyword evidence="6" id="KW-1133">Transmembrane helix</keyword>
<reference evidence="8 9" key="1">
    <citation type="submission" date="2013-10" db="EMBL/GenBank/DDBJ databases">
        <title>Salinisphaera orenii MK-B5 Genome Sequencing.</title>
        <authorList>
            <person name="Lai Q."/>
            <person name="Li C."/>
            <person name="Shao Z."/>
        </authorList>
    </citation>
    <scope>NUCLEOTIDE SEQUENCE [LARGE SCALE GENOMIC DNA]</scope>
    <source>
        <strain evidence="8 9">MK-B5</strain>
    </source>
</reference>
<evidence type="ECO:0000313" key="9">
    <source>
        <dbReference type="Proteomes" id="UP000283993"/>
    </source>
</evidence>
<keyword evidence="3" id="KW-0560">Oxidoreductase</keyword>